<organism evidence="1 2">
    <name type="scientific">Sphaerodactylus townsendi</name>
    <dbReference type="NCBI Taxonomy" id="933632"/>
    <lineage>
        <taxon>Eukaryota</taxon>
        <taxon>Metazoa</taxon>
        <taxon>Chordata</taxon>
        <taxon>Craniata</taxon>
        <taxon>Vertebrata</taxon>
        <taxon>Euteleostomi</taxon>
        <taxon>Lepidosauria</taxon>
        <taxon>Squamata</taxon>
        <taxon>Bifurcata</taxon>
        <taxon>Gekkota</taxon>
        <taxon>Sphaerodactylidae</taxon>
        <taxon>Sphaerodactylus</taxon>
    </lineage>
</organism>
<protein>
    <submittedName>
        <fullName evidence="1">Uncharacterized protein</fullName>
    </submittedName>
</protein>
<dbReference type="EMBL" id="CM037628">
    <property type="protein sequence ID" value="KAH7997213.1"/>
    <property type="molecule type" value="Genomic_DNA"/>
</dbReference>
<dbReference type="Proteomes" id="UP000827872">
    <property type="component" value="Linkage Group LG15"/>
</dbReference>
<keyword evidence="2" id="KW-1185">Reference proteome</keyword>
<accession>A0ACB8EX21</accession>
<comment type="caution">
    <text evidence="1">The sequence shown here is derived from an EMBL/GenBank/DDBJ whole genome shotgun (WGS) entry which is preliminary data.</text>
</comment>
<proteinExistence type="predicted"/>
<gene>
    <name evidence="1" type="ORF">K3G42_014092</name>
</gene>
<evidence type="ECO:0000313" key="2">
    <source>
        <dbReference type="Proteomes" id="UP000827872"/>
    </source>
</evidence>
<evidence type="ECO:0000313" key="1">
    <source>
        <dbReference type="EMBL" id="KAH7997213.1"/>
    </source>
</evidence>
<name>A0ACB8EX21_9SAUR</name>
<reference evidence="1" key="1">
    <citation type="submission" date="2021-08" db="EMBL/GenBank/DDBJ databases">
        <title>The first chromosome-level gecko genome reveals the dynamic sex chromosomes of Neotropical dwarf geckos (Sphaerodactylidae: Sphaerodactylus).</title>
        <authorList>
            <person name="Pinto B.J."/>
            <person name="Keating S.E."/>
            <person name="Gamble T."/>
        </authorList>
    </citation>
    <scope>NUCLEOTIDE SEQUENCE</scope>
    <source>
        <strain evidence="1">TG3544</strain>
    </source>
</reference>
<sequence>MEEYVFHGPLPPTYQLLLNPTEQCFPKSHGKISPLKRFHFETGPYQGMTPMASGSNTPFTLTGLVTIGCLAKDVVPPVISFTWDHQNVSINPDSIKQFPSVFNPVGTFSSSSQVVISAHDWWNFQPFYCRANNTNGNGVVQVVRPTSCLQPEMIIRAPRLEDFENSNPNATIVCMAVNLRTARATVQWQKNGHVLNSGFATTGPAVMGRNGYSIVSELIVDRRDWVSEKTFSCEVRSENFTSTKNISKPLVCDIGPGSEMKVHVGTIPPTFTDIYLTKSAKLTCRISNIPYDQVPKKLDVIWTRERDNKELETKIGQATAQDKNELVFVDATAAVCPEEWNSGETFKCRVTIPSLLPATETRILQKLKSSAYHPPAVYVLPPPSEQLALQETATITCLLKGFYPNDFFVKWMRNNEPVGPSEYFTSQPIQESKTPERYFTYSTLNVKEQDWSYGDTYTCVVGHEALPLQTTQKTVDKNTGKPTLVNVSLVLSDAANTCY</sequence>